<feature type="transmembrane region" description="Helical" evidence="1">
    <location>
        <begin position="261"/>
        <end position="286"/>
    </location>
</feature>
<reference evidence="2 3" key="1">
    <citation type="submission" date="2011-01" db="EMBL/GenBank/DDBJ databases">
        <authorList>
            <person name="Muzny D."/>
            <person name="Qin X."/>
            <person name="Buhay C."/>
            <person name="Dugan-Rocha S."/>
            <person name="Ding Y."/>
            <person name="Chen G."/>
            <person name="Hawes A."/>
            <person name="Holder M."/>
            <person name="Jhangiani S."/>
            <person name="Johnson A."/>
            <person name="Khan Z."/>
            <person name="Li Z."/>
            <person name="Liu W."/>
            <person name="Liu X."/>
            <person name="Perez L."/>
            <person name="Shen H."/>
            <person name="Wang Q."/>
            <person name="Watt J."/>
            <person name="Xi L."/>
            <person name="Xin Y."/>
            <person name="Zhou J."/>
            <person name="Deng J."/>
            <person name="Jiang H."/>
            <person name="Liu Y."/>
            <person name="Qu J."/>
            <person name="Song X.-Z."/>
            <person name="Zhang L."/>
            <person name="Villasana D."/>
            <person name="Johnson A."/>
            <person name="Liu J."/>
            <person name="Liyanage D."/>
            <person name="Lorensuhewa L."/>
            <person name="Robinson T."/>
            <person name="Song A."/>
            <person name="Song B.-B."/>
            <person name="Dinh H."/>
            <person name="Thornton R."/>
            <person name="Coyle M."/>
            <person name="Francisco L."/>
            <person name="Jackson L."/>
            <person name="Javaid M."/>
            <person name="Korchina V."/>
            <person name="Kovar C."/>
            <person name="Mata R."/>
            <person name="Mathew T."/>
            <person name="Ngo R."/>
            <person name="Nguyen L."/>
            <person name="Nguyen N."/>
            <person name="Okwuonu G."/>
            <person name="Ongeri F."/>
            <person name="Pham C."/>
            <person name="Simmons D."/>
            <person name="Wilczek-Boney K."/>
            <person name="Hale W."/>
            <person name="Jakkamsetti A."/>
            <person name="Pham P."/>
            <person name="Ruth R."/>
            <person name="San Lucas F."/>
            <person name="Warren J."/>
            <person name="Zhang J."/>
            <person name="Zhao Z."/>
            <person name="Zhou C."/>
            <person name="Zhu D."/>
            <person name="Lee S."/>
            <person name="Bess C."/>
            <person name="Blankenburg K."/>
            <person name="Forbes L."/>
            <person name="Fu Q."/>
            <person name="Gubbala S."/>
            <person name="Hirani K."/>
            <person name="Jayaseelan J.C."/>
            <person name="Lara F."/>
            <person name="Munidasa M."/>
            <person name="Palculict T."/>
            <person name="Patil S."/>
            <person name="Pu L.-L."/>
            <person name="Saada N."/>
            <person name="Tang L."/>
            <person name="Weissenberger G."/>
            <person name="Zhu Y."/>
            <person name="Hemphill L."/>
            <person name="Shang Y."/>
            <person name="Youmans B."/>
            <person name="Ayvaz T."/>
            <person name="Ross M."/>
            <person name="Santibanez J."/>
            <person name="Aqrawi P."/>
            <person name="Gross S."/>
            <person name="Joshi V."/>
            <person name="Fowler G."/>
            <person name="Nazareth L."/>
            <person name="Reid J."/>
            <person name="Worley K."/>
            <person name="Petrosino J."/>
            <person name="Highlander S."/>
            <person name="Gibbs R."/>
        </authorList>
    </citation>
    <scope>NUCLEOTIDE SEQUENCE [LARGE SCALE GENOMIC DNA]</scope>
    <source>
        <strain evidence="2 3">SK405</strain>
    </source>
</reference>
<gene>
    <name evidence="2" type="primary">ltrA</name>
    <name evidence="2" type="ORF">HMPREF9390_1960</name>
</gene>
<keyword evidence="1" id="KW-0812">Transmembrane</keyword>
<dbReference type="AlphaFoldDB" id="A0ABC9PB86"/>
<dbReference type="PANTHER" id="PTHR36840:SF1">
    <property type="entry name" value="BLL5714 PROTEIN"/>
    <property type="match status" value="1"/>
</dbReference>
<feature type="transmembrane region" description="Helical" evidence="1">
    <location>
        <begin position="105"/>
        <end position="123"/>
    </location>
</feature>
<dbReference type="PANTHER" id="PTHR36840">
    <property type="entry name" value="BLL5714 PROTEIN"/>
    <property type="match status" value="1"/>
</dbReference>
<evidence type="ECO:0000256" key="1">
    <source>
        <dbReference type="SAM" id="Phobius"/>
    </source>
</evidence>
<feature type="transmembrane region" description="Helical" evidence="1">
    <location>
        <begin position="351"/>
        <end position="372"/>
    </location>
</feature>
<name>A0ABC9PB86_STRSA</name>
<dbReference type="EMBL" id="AEWZ01000004">
    <property type="protein sequence ID" value="EGC24129.1"/>
    <property type="molecule type" value="Genomic_DNA"/>
</dbReference>
<proteinExistence type="predicted"/>
<feature type="transmembrane region" description="Helical" evidence="1">
    <location>
        <begin position="231"/>
        <end position="249"/>
    </location>
</feature>
<protein>
    <submittedName>
        <fullName evidence="2">Low temperature requirement protein LtrA</fullName>
    </submittedName>
</protein>
<dbReference type="Pfam" id="PF06772">
    <property type="entry name" value="LtrA"/>
    <property type="match status" value="1"/>
</dbReference>
<feature type="transmembrane region" description="Helical" evidence="1">
    <location>
        <begin position="168"/>
        <end position="187"/>
    </location>
</feature>
<feature type="transmembrane region" description="Helical" evidence="1">
    <location>
        <begin position="44"/>
        <end position="66"/>
    </location>
</feature>
<organism evidence="2 3">
    <name type="scientific">Streptococcus sanguinis SK405</name>
    <dbReference type="NCBI Taxonomy" id="888817"/>
    <lineage>
        <taxon>Bacteria</taxon>
        <taxon>Bacillati</taxon>
        <taxon>Bacillota</taxon>
        <taxon>Bacilli</taxon>
        <taxon>Lactobacillales</taxon>
        <taxon>Streptococcaceae</taxon>
        <taxon>Streptococcus</taxon>
    </lineage>
</organism>
<evidence type="ECO:0000313" key="2">
    <source>
        <dbReference type="EMBL" id="EGC24129.1"/>
    </source>
</evidence>
<feature type="transmembrane region" description="Helical" evidence="1">
    <location>
        <begin position="78"/>
        <end position="99"/>
    </location>
</feature>
<keyword evidence="1" id="KW-1133">Transmembrane helix</keyword>
<sequence>MKGLLMSNLIKHKRVEFSELFYDLVFVYAISKTTALIHHLHHGVLSLDAIFGFLMTLLVLVNCWMIQTVYTNRYGKNSLFNMVVMFVNMAMLLLISNMITNDWQSYFHAFCWTIGTLTLTLFSQYLVEYLRKSTTPANRKSIKGFLWMTGLRTVLVYLAALLPIHLGIHVYMTGILLTFIMPVLLTRKVSHFQINLPHLIERISLLVIITFGEMIMGLADFFTLEHFSIHSILYFIIMVNLFMNYFGQFDHAIDEKGENKGIFLIYSHYPIFIGLIMITVSMSFLVNPEAHHLFATSFFYAGIGLFQSAVLSNGRFNKSYLRYNKFFYGFQAGIFLVGLILSLLFSAYPTVVISIATLMTLAMEIHFTHFYMAQTKKFSTPNWELF</sequence>
<comment type="caution">
    <text evidence="2">The sequence shown here is derived from an EMBL/GenBank/DDBJ whole genome shotgun (WGS) entry which is preliminary data.</text>
</comment>
<feature type="transmembrane region" description="Helical" evidence="1">
    <location>
        <begin position="326"/>
        <end position="345"/>
    </location>
</feature>
<feature type="transmembrane region" description="Helical" evidence="1">
    <location>
        <begin position="20"/>
        <end position="38"/>
    </location>
</feature>
<evidence type="ECO:0000313" key="3">
    <source>
        <dbReference type="Proteomes" id="UP000003857"/>
    </source>
</evidence>
<feature type="transmembrane region" description="Helical" evidence="1">
    <location>
        <begin position="144"/>
        <end position="162"/>
    </location>
</feature>
<dbReference type="InterPro" id="IPR010640">
    <property type="entry name" value="Low_temperature_requirement_A"/>
</dbReference>
<keyword evidence="1" id="KW-0472">Membrane</keyword>
<feature type="transmembrane region" description="Helical" evidence="1">
    <location>
        <begin position="292"/>
        <end position="314"/>
    </location>
</feature>
<accession>A0ABC9PB86</accession>
<feature type="transmembrane region" description="Helical" evidence="1">
    <location>
        <begin position="199"/>
        <end position="219"/>
    </location>
</feature>
<dbReference type="Proteomes" id="UP000003857">
    <property type="component" value="Unassembled WGS sequence"/>
</dbReference>